<feature type="region of interest" description="Disordered" evidence="1">
    <location>
        <begin position="59"/>
        <end position="79"/>
    </location>
</feature>
<evidence type="ECO:0000313" key="3">
    <source>
        <dbReference type="Proteomes" id="UP001287286"/>
    </source>
</evidence>
<feature type="region of interest" description="Disordered" evidence="1">
    <location>
        <begin position="347"/>
        <end position="379"/>
    </location>
</feature>
<feature type="region of interest" description="Disordered" evidence="1">
    <location>
        <begin position="104"/>
        <end position="125"/>
    </location>
</feature>
<feature type="compositionally biased region" description="Basic and acidic residues" evidence="1">
    <location>
        <begin position="598"/>
        <end position="612"/>
    </location>
</feature>
<feature type="region of interest" description="Disordered" evidence="1">
    <location>
        <begin position="949"/>
        <end position="1029"/>
    </location>
</feature>
<protein>
    <submittedName>
        <fullName evidence="2">Uncharacterized protein</fullName>
    </submittedName>
</protein>
<organism evidence="2 3">
    <name type="scientific">Purpureocillium lilacinum</name>
    <name type="common">Paecilomyces lilacinus</name>
    <dbReference type="NCBI Taxonomy" id="33203"/>
    <lineage>
        <taxon>Eukaryota</taxon>
        <taxon>Fungi</taxon>
        <taxon>Dikarya</taxon>
        <taxon>Ascomycota</taxon>
        <taxon>Pezizomycotina</taxon>
        <taxon>Sordariomycetes</taxon>
        <taxon>Hypocreomycetidae</taxon>
        <taxon>Hypocreales</taxon>
        <taxon>Ophiocordycipitaceae</taxon>
        <taxon>Purpureocillium</taxon>
    </lineage>
</organism>
<feature type="compositionally biased region" description="Basic and acidic residues" evidence="1">
    <location>
        <begin position="412"/>
        <end position="424"/>
    </location>
</feature>
<feature type="region of interest" description="Disordered" evidence="1">
    <location>
        <begin position="808"/>
        <end position="864"/>
    </location>
</feature>
<accession>A0ABR0BYQ1</accession>
<feature type="compositionally biased region" description="Low complexity" evidence="1">
    <location>
        <begin position="1012"/>
        <end position="1029"/>
    </location>
</feature>
<feature type="compositionally biased region" description="Basic and acidic residues" evidence="1">
    <location>
        <begin position="108"/>
        <end position="120"/>
    </location>
</feature>
<name>A0ABR0BYQ1_PURLI</name>
<gene>
    <name evidence="2" type="ORF">Purlil1_6557</name>
</gene>
<sequence>MVEVKALHGGELNLGRAGALAGVAWREVRRLRRQRESNWARAKGVEHIIVEKAAARRRHGGGHVHSVRKRLKQEGGREGGGVVNRGADVRWGWPWLLVGVGVGGGRGRGREGSRERRGEWDGSSAIEKQGQSDLTLLLSARSRRRVTKLERLERALERVGFCSDGRAVGGGSESERWLQSASSLLAINQSLAPHRTGLVAPAGHHSGHRDTAKACPDVANEQWTDLQSAWRSGRAGWNAECLGRDQAQQHKVTTEILRESGERWREDDDQPEPNHHAARLYTRSLLTSYRPQGQTARLPHRRAARTSACTPCLVRNWKRGGGAPSYARGQMTPLQCEREPGQRSRWHGMASSWESGSAIASPRCRRRAGGASESDNQSVNEWHGIHGGWLALGPVGIGPAGIRQATNLAAGRRGEETRDMHQSARPDMSPPVTGSAALLQRRQGTGGCPAVSILPSQRWRVGAAVHLAGWLALGRCCSAGGCWTGVLAAERGTAKRWNHRARATGLRLAPSSPRETAAFRNGGQGGAPRQLAGTSPGHRFRTAVPWSLNAGSASWPHAVAGPRRHPFVRTSEHDAATRRRRSRHWGRHVFPRAPPIDRSPDGAAREEAGERVTSRVQDLLCMRSCEIWAGALAVDVPRPPRTTRPAASITETRARSWGACRRGRGSAPAFLPPPLRAAISADTRARQVASSCRETASRLVVVLTGHTSLAPSLVLQTTYAVSDIRASSPGAASPARHPWRRRRTPHRIVCKPSALVPALSQRWAGCGMPIAPGSRIPGSQPILRSGVSLDQQLVRSGRRQISASPGHFQKVDAPLPQAAGNGSTKTNGRAPLLFNDTATPRIHGTEHGPPAHAAPQHPRRAPASNTGLIDIDPVRAHLASWQTRPPLGWASQRWHRGAREAWTGGRGVGRGEVMWTVDFFSPSWSATTWPLRFDTAMYYSYGLHGGIPARDVRAGTPKRASQPGRLGDARRRELELDGTAASRDNQSTGNAAMRIARSDAISPRSPSPVSQAPMASAAIVSSPSSSPKP</sequence>
<feature type="region of interest" description="Disordered" evidence="1">
    <location>
        <begin position="411"/>
        <end position="432"/>
    </location>
</feature>
<dbReference type="EMBL" id="JAWRVI010000021">
    <property type="protein sequence ID" value="KAK4089124.1"/>
    <property type="molecule type" value="Genomic_DNA"/>
</dbReference>
<feature type="region of interest" description="Disordered" evidence="1">
    <location>
        <begin position="510"/>
        <end position="538"/>
    </location>
</feature>
<dbReference type="Proteomes" id="UP001287286">
    <property type="component" value="Unassembled WGS sequence"/>
</dbReference>
<evidence type="ECO:0000256" key="1">
    <source>
        <dbReference type="SAM" id="MobiDB-lite"/>
    </source>
</evidence>
<feature type="region of interest" description="Disordered" evidence="1">
    <location>
        <begin position="589"/>
        <end position="612"/>
    </location>
</feature>
<comment type="caution">
    <text evidence="2">The sequence shown here is derived from an EMBL/GenBank/DDBJ whole genome shotgun (WGS) entry which is preliminary data.</text>
</comment>
<reference evidence="2 3" key="1">
    <citation type="journal article" date="2024" name="Microbiol. Resour. Announc.">
        <title>Genome annotations for the ascomycete fungi Trichoderma harzianum, Trichoderma aggressivum, and Purpureocillium lilacinum.</title>
        <authorList>
            <person name="Beijen E.P.W."/>
            <person name="Ohm R.A."/>
        </authorList>
    </citation>
    <scope>NUCLEOTIDE SEQUENCE [LARGE SCALE GENOMIC DNA]</scope>
    <source>
        <strain evidence="2 3">CBS 150709</strain>
    </source>
</reference>
<keyword evidence="3" id="KW-1185">Reference proteome</keyword>
<feature type="compositionally biased region" description="Basic residues" evidence="1">
    <location>
        <begin position="59"/>
        <end position="71"/>
    </location>
</feature>
<proteinExistence type="predicted"/>
<evidence type="ECO:0000313" key="2">
    <source>
        <dbReference type="EMBL" id="KAK4089124.1"/>
    </source>
</evidence>